<dbReference type="EMBL" id="UINC01035418">
    <property type="protein sequence ID" value="SVB27786.1"/>
    <property type="molecule type" value="Genomic_DNA"/>
</dbReference>
<sequence>MSDFSAEDFGVGVRGTYEDAFINLISEAVTSGRTVRADRLTVDGDLFDS</sequence>
<gene>
    <name evidence="1" type="ORF">METZ01_LOCUS180640</name>
</gene>
<protein>
    <submittedName>
        <fullName evidence="1">Uncharacterized protein</fullName>
    </submittedName>
</protein>
<dbReference type="AlphaFoldDB" id="A0A382CNQ9"/>
<proteinExistence type="predicted"/>
<organism evidence="1">
    <name type="scientific">marine metagenome</name>
    <dbReference type="NCBI Taxonomy" id="408172"/>
    <lineage>
        <taxon>unclassified sequences</taxon>
        <taxon>metagenomes</taxon>
        <taxon>ecological metagenomes</taxon>
    </lineage>
</organism>
<name>A0A382CNQ9_9ZZZZ</name>
<evidence type="ECO:0000313" key="1">
    <source>
        <dbReference type="EMBL" id="SVB27786.1"/>
    </source>
</evidence>
<reference evidence="1" key="1">
    <citation type="submission" date="2018-05" db="EMBL/GenBank/DDBJ databases">
        <authorList>
            <person name="Lanie J.A."/>
            <person name="Ng W.-L."/>
            <person name="Kazmierczak K.M."/>
            <person name="Andrzejewski T.M."/>
            <person name="Davidsen T.M."/>
            <person name="Wayne K.J."/>
            <person name="Tettelin H."/>
            <person name="Glass J.I."/>
            <person name="Rusch D."/>
            <person name="Podicherti R."/>
            <person name="Tsui H.-C.T."/>
            <person name="Winkler M.E."/>
        </authorList>
    </citation>
    <scope>NUCLEOTIDE SEQUENCE</scope>
</reference>
<feature type="non-terminal residue" evidence="1">
    <location>
        <position position="49"/>
    </location>
</feature>
<accession>A0A382CNQ9</accession>